<reference evidence="1" key="2">
    <citation type="submission" date="2017-11" db="EMBL/GenBank/DDBJ databases">
        <title>Coralsnake Venomics: Analyses of Venom Gland Transcriptomes and Proteomes of Six Brazilian Taxa.</title>
        <authorList>
            <person name="Aird S.D."/>
            <person name="Jorge da Silva N."/>
            <person name="Qiu L."/>
            <person name="Villar-Briones A."/>
            <person name="Aparecida-Saddi V."/>
            <person name="Campos-Telles M.P."/>
            <person name="Grau M."/>
            <person name="Mikheyev A.S."/>
        </authorList>
    </citation>
    <scope>NUCLEOTIDE SEQUENCE</scope>
    <source>
        <tissue evidence="1">Venom_gland</tissue>
    </source>
</reference>
<reference evidence="1" key="1">
    <citation type="submission" date="2017-07" db="EMBL/GenBank/DDBJ databases">
        <authorList>
            <person name="Mikheyev A."/>
            <person name="Grau M."/>
        </authorList>
    </citation>
    <scope>NUCLEOTIDE SEQUENCE</scope>
    <source>
        <tissue evidence="1">Venom_gland</tissue>
    </source>
</reference>
<sequence>MRNEQWMLHAMFVKSWIKCQQLPAHQCMLIDTAAISNSSASAERKQDVQNLHPILQCFNARPDTMCNNVGVSPPFCLYIIVTYQVHPCNTQTHSVSVKSKRDFVLLFLWTYT</sequence>
<proteinExistence type="predicted"/>
<organism evidence="1">
    <name type="scientific">Micrurus corallinus</name>
    <name type="common">Brazilian coral snake</name>
    <dbReference type="NCBI Taxonomy" id="54390"/>
    <lineage>
        <taxon>Eukaryota</taxon>
        <taxon>Metazoa</taxon>
        <taxon>Chordata</taxon>
        <taxon>Craniata</taxon>
        <taxon>Vertebrata</taxon>
        <taxon>Euteleostomi</taxon>
        <taxon>Lepidosauria</taxon>
        <taxon>Squamata</taxon>
        <taxon>Bifurcata</taxon>
        <taxon>Unidentata</taxon>
        <taxon>Episquamata</taxon>
        <taxon>Toxicofera</taxon>
        <taxon>Serpentes</taxon>
        <taxon>Colubroidea</taxon>
        <taxon>Elapidae</taxon>
        <taxon>Elapinae</taxon>
        <taxon>Micrurus</taxon>
    </lineage>
</organism>
<evidence type="ECO:0000313" key="1">
    <source>
        <dbReference type="EMBL" id="LAA45395.1"/>
    </source>
</evidence>
<dbReference type="EMBL" id="IACJ01064769">
    <property type="protein sequence ID" value="LAA45395.1"/>
    <property type="molecule type" value="Transcribed_RNA"/>
</dbReference>
<protein>
    <submittedName>
        <fullName evidence="1">Uncharacterized protein</fullName>
    </submittedName>
</protein>
<dbReference type="AlphaFoldDB" id="A0A2D4FD27"/>
<accession>A0A2D4FD27</accession>
<name>A0A2D4FD27_MICCO</name>